<accession>A0A419T4K9</accession>
<keyword evidence="1" id="KW-1133">Transmembrane helix</keyword>
<dbReference type="Proteomes" id="UP000284177">
    <property type="component" value="Unassembled WGS sequence"/>
</dbReference>
<comment type="caution">
    <text evidence="2">The sequence shown here is derived from an EMBL/GenBank/DDBJ whole genome shotgun (WGS) entry which is preliminary data.</text>
</comment>
<protein>
    <recommendedName>
        <fullName evidence="4">MacB-like periplasmic core domain-containing protein</fullName>
    </recommendedName>
</protein>
<keyword evidence="1" id="KW-0812">Transmembrane</keyword>
<evidence type="ECO:0000313" key="3">
    <source>
        <dbReference type="Proteomes" id="UP000284177"/>
    </source>
</evidence>
<dbReference type="EMBL" id="MCIB01000011">
    <property type="protein sequence ID" value="RKD32474.1"/>
    <property type="molecule type" value="Genomic_DNA"/>
</dbReference>
<keyword evidence="1" id="KW-0472">Membrane</keyword>
<dbReference type="RefSeq" id="WP_120168566.1">
    <property type="nucleotide sequence ID" value="NZ_MCIB01000011.1"/>
</dbReference>
<evidence type="ECO:0008006" key="4">
    <source>
        <dbReference type="Google" id="ProtNLM"/>
    </source>
</evidence>
<feature type="transmembrane region" description="Helical" evidence="1">
    <location>
        <begin position="20"/>
        <end position="42"/>
    </location>
</feature>
<organism evidence="2 3">
    <name type="scientific">Thermohalobacter berrensis</name>
    <dbReference type="NCBI Taxonomy" id="99594"/>
    <lineage>
        <taxon>Bacteria</taxon>
        <taxon>Bacillati</taxon>
        <taxon>Bacillota</taxon>
        <taxon>Tissierellia</taxon>
        <taxon>Tissierellales</taxon>
        <taxon>Thermohalobacteraceae</taxon>
        <taxon>Thermohalobacter</taxon>
    </lineage>
</organism>
<dbReference type="OrthoDB" id="9766372at2"/>
<proteinExistence type="predicted"/>
<sequence length="209" mass="24131">MILSIIKKDFMRNKVINITLLLFIALSAFLMSTGTMIIIQLFESIDAMYEIAKPPHFMQMHMGDLDQKEINRFAKKIDYVKDWQTVEMVNIYGGNIWITKSDGTTFSMSDSLLDIGLVKQNQQYDLLLDMENEPIYPSQGEIGVPIILLDSYDIEIGDTLTVKDGEYSKDFVVSSYVRDSQMNSTLTSSTRFLINEKDYDKLKKKYRKN</sequence>
<name>A0A419T4K9_9FIRM</name>
<evidence type="ECO:0000313" key="2">
    <source>
        <dbReference type="EMBL" id="RKD32474.1"/>
    </source>
</evidence>
<evidence type="ECO:0000256" key="1">
    <source>
        <dbReference type="SAM" id="Phobius"/>
    </source>
</evidence>
<reference evidence="2 3" key="1">
    <citation type="submission" date="2016-08" db="EMBL/GenBank/DDBJ databases">
        <title>Novel Firmicutes and Novel Genomes.</title>
        <authorList>
            <person name="Poppleton D.I."/>
            <person name="Gribaldo S."/>
        </authorList>
    </citation>
    <scope>NUCLEOTIDE SEQUENCE [LARGE SCALE GENOMIC DNA]</scope>
    <source>
        <strain evidence="2 3">CTT3</strain>
    </source>
</reference>
<dbReference type="AlphaFoldDB" id="A0A419T4K9"/>
<gene>
    <name evidence="2" type="ORF">BET03_11215</name>
</gene>
<keyword evidence="3" id="KW-1185">Reference proteome</keyword>